<keyword evidence="4" id="KW-1185">Reference proteome</keyword>
<dbReference type="InterPro" id="IPR003598">
    <property type="entry name" value="Ig_sub2"/>
</dbReference>
<dbReference type="SMART" id="SM00409">
    <property type="entry name" value="IG"/>
    <property type="match status" value="6"/>
</dbReference>
<dbReference type="Gene3D" id="2.60.40.10">
    <property type="entry name" value="Immunoglobulins"/>
    <property type="match status" value="6"/>
</dbReference>
<dbReference type="FunFam" id="2.60.40.10:FF:000107">
    <property type="entry name" value="Myosin, light chain kinase a"/>
    <property type="match status" value="1"/>
</dbReference>
<dbReference type="GO" id="GO:0055013">
    <property type="term" value="P:cardiac muscle cell development"/>
    <property type="evidence" value="ECO:0007669"/>
    <property type="project" value="UniProtKB-ARBA"/>
</dbReference>
<dbReference type="InterPro" id="IPR007110">
    <property type="entry name" value="Ig-like_dom"/>
</dbReference>
<dbReference type="Proteomes" id="UP000261660">
    <property type="component" value="Unplaced"/>
</dbReference>
<dbReference type="InterPro" id="IPR036179">
    <property type="entry name" value="Ig-like_dom_sf"/>
</dbReference>
<accession>A0A3Q3GSG6</accession>
<keyword evidence="1" id="KW-0393">Immunoglobulin domain</keyword>
<dbReference type="GO" id="GO:0003007">
    <property type="term" value="P:heart morphogenesis"/>
    <property type="evidence" value="ECO:0007669"/>
    <property type="project" value="UniProtKB-ARBA"/>
</dbReference>
<dbReference type="FunFam" id="2.60.40.10:FF:000022">
    <property type="entry name" value="Cardiac titin"/>
    <property type="match status" value="5"/>
</dbReference>
<evidence type="ECO:0000256" key="1">
    <source>
        <dbReference type="ARBA" id="ARBA00023319"/>
    </source>
</evidence>
<dbReference type="SMART" id="SM00408">
    <property type="entry name" value="IGc2"/>
    <property type="match status" value="6"/>
</dbReference>
<organism evidence="3 4">
    <name type="scientific">Labrus bergylta</name>
    <name type="common">ballan wrasse</name>
    <dbReference type="NCBI Taxonomy" id="56723"/>
    <lineage>
        <taxon>Eukaryota</taxon>
        <taxon>Metazoa</taxon>
        <taxon>Chordata</taxon>
        <taxon>Craniata</taxon>
        <taxon>Vertebrata</taxon>
        <taxon>Euteleostomi</taxon>
        <taxon>Actinopterygii</taxon>
        <taxon>Neopterygii</taxon>
        <taxon>Teleostei</taxon>
        <taxon>Neoteleostei</taxon>
        <taxon>Acanthomorphata</taxon>
        <taxon>Eupercaria</taxon>
        <taxon>Labriformes</taxon>
        <taxon>Labridae</taxon>
        <taxon>Labrus</taxon>
    </lineage>
</organism>
<protein>
    <recommendedName>
        <fullName evidence="2">Ig-like domain-containing protein</fullName>
    </recommendedName>
</protein>
<dbReference type="AlphaFoldDB" id="A0A3Q3GSG6"/>
<dbReference type="InParanoid" id="A0A3Q3GSG6"/>
<dbReference type="SUPFAM" id="SSF48726">
    <property type="entry name" value="Immunoglobulin"/>
    <property type="match status" value="6"/>
</dbReference>
<feature type="domain" description="Ig-like" evidence="2">
    <location>
        <begin position="289"/>
        <end position="378"/>
    </location>
</feature>
<reference evidence="3" key="1">
    <citation type="submission" date="2025-08" db="UniProtKB">
        <authorList>
            <consortium name="Ensembl"/>
        </authorList>
    </citation>
    <scope>IDENTIFICATION</scope>
</reference>
<dbReference type="GeneTree" id="ENSGT01110000267173"/>
<dbReference type="Pfam" id="PF07679">
    <property type="entry name" value="I-set"/>
    <property type="match status" value="6"/>
</dbReference>
<feature type="domain" description="Ig-like" evidence="2">
    <location>
        <begin position="6"/>
        <end position="89"/>
    </location>
</feature>
<dbReference type="Ensembl" id="ENSLBET00000035721.1">
    <property type="protein sequence ID" value="ENSLBEP00000034239.1"/>
    <property type="gene ID" value="ENSLBEG00000025758.1"/>
</dbReference>
<name>A0A3Q3GSG6_9LABR</name>
<feature type="domain" description="Ig-like" evidence="2">
    <location>
        <begin position="383"/>
        <end position="470"/>
    </location>
</feature>
<evidence type="ECO:0000313" key="4">
    <source>
        <dbReference type="Proteomes" id="UP000261660"/>
    </source>
</evidence>
<dbReference type="CDD" id="cd00096">
    <property type="entry name" value="Ig"/>
    <property type="match status" value="1"/>
</dbReference>
<evidence type="ECO:0000313" key="3">
    <source>
        <dbReference type="Ensembl" id="ENSLBEP00000034239.1"/>
    </source>
</evidence>
<feature type="domain" description="Ig-like" evidence="2">
    <location>
        <begin position="103"/>
        <end position="191"/>
    </location>
</feature>
<sequence>GAVTEPANITEHAKSISVTQGDPARLECRFSGTKPLKSRWTKAGKELTSGQKYNIRGTDASSVLKIVKTEKSDSGDYTFEVSNKAALISVCCMLCIIDQILKPSFTRELKETEGIRGSFVHLECLVSGSLPMTIEWFKDGEEICTDEKHKCTFFENVAFLEISCVDIKNSGFYTCMAKNKAGSAQSSGMLFVKEPPCILEKPESVNVLPGSKVQLNVLVSGTAPLKIKWFKNKKEILSSADCSVIKDNTSSTLELFFAKTSDSGDYICEIQNDVGSTSCQAALFVKEPPYFLEKPEGVSVVASGDAKVFECKLAGTPEISVRWFRDGAEIQQSVKHKISFYNSVATLEICEASENDNGKYICEACNEAGTESCSVELEVKEPPSFLKELMHLEVVKGSTAAFACKVAGSAPFKVTWFKDRKPIKSSQKYVIADSDNVSLKIQDCKADDVGTYKCLVANEVGSCTGFAALSLKVPPTFHMKIENVSTIAGGAAIFCCMVEGSQPLSVQWQRDDNWIPEDPKIERTFQNNEATLRIPVCEAPHMGKYTCHVVNEAGQDKCFAKLVVLGTSASNLMLLLNIRACSNSNK</sequence>
<dbReference type="STRING" id="56723.ENSLBEP00000034239"/>
<feature type="domain" description="Ig-like" evidence="2">
    <location>
        <begin position="196"/>
        <end position="284"/>
    </location>
</feature>
<dbReference type="InterPro" id="IPR013098">
    <property type="entry name" value="Ig_I-set"/>
</dbReference>
<dbReference type="PROSITE" id="PS50835">
    <property type="entry name" value="IG_LIKE"/>
    <property type="match status" value="6"/>
</dbReference>
<dbReference type="InterPro" id="IPR013783">
    <property type="entry name" value="Ig-like_fold"/>
</dbReference>
<proteinExistence type="predicted"/>
<dbReference type="InterPro" id="IPR003599">
    <property type="entry name" value="Ig_sub"/>
</dbReference>
<dbReference type="PANTHER" id="PTHR47633">
    <property type="entry name" value="IMMUNOGLOBULIN"/>
    <property type="match status" value="1"/>
</dbReference>
<dbReference type="PANTHER" id="PTHR47633:SF13">
    <property type="entry name" value="MYOPALLADIN"/>
    <property type="match status" value="1"/>
</dbReference>
<evidence type="ECO:0000259" key="2">
    <source>
        <dbReference type="PROSITE" id="PS50835"/>
    </source>
</evidence>
<reference evidence="3" key="2">
    <citation type="submission" date="2025-09" db="UniProtKB">
        <authorList>
            <consortium name="Ensembl"/>
        </authorList>
    </citation>
    <scope>IDENTIFICATION</scope>
</reference>
<feature type="domain" description="Ig-like" evidence="2">
    <location>
        <begin position="475"/>
        <end position="560"/>
    </location>
</feature>